<dbReference type="InterPro" id="IPR058316">
    <property type="entry name" value="DUF8003"/>
</dbReference>
<dbReference type="STRING" id="65357.A0A024FVH8"/>
<evidence type="ECO:0000259" key="3">
    <source>
        <dbReference type="Pfam" id="PF26010"/>
    </source>
</evidence>
<feature type="transmembrane region" description="Helical" evidence="2">
    <location>
        <begin position="1797"/>
        <end position="1817"/>
    </location>
</feature>
<feature type="compositionally biased region" description="Polar residues" evidence="1">
    <location>
        <begin position="861"/>
        <end position="871"/>
    </location>
</feature>
<evidence type="ECO:0000256" key="1">
    <source>
        <dbReference type="SAM" id="MobiDB-lite"/>
    </source>
</evidence>
<evidence type="ECO:0000313" key="5">
    <source>
        <dbReference type="Proteomes" id="UP000053237"/>
    </source>
</evidence>
<dbReference type="OrthoDB" id="122018at2759"/>
<dbReference type="Gene3D" id="2.10.50.10">
    <property type="entry name" value="Tumor Necrosis Factor Receptor, subunit A, domain 2"/>
    <property type="match status" value="1"/>
</dbReference>
<keyword evidence="2" id="KW-0472">Membrane</keyword>
<feature type="transmembrane region" description="Helical" evidence="2">
    <location>
        <begin position="1721"/>
        <end position="1742"/>
    </location>
</feature>
<keyword evidence="5" id="KW-1185">Reference proteome</keyword>
<feature type="compositionally biased region" description="Basic and acidic residues" evidence="1">
    <location>
        <begin position="1524"/>
        <end position="1533"/>
    </location>
</feature>
<keyword evidence="2" id="KW-1133">Transmembrane helix</keyword>
<feature type="compositionally biased region" description="Low complexity" evidence="1">
    <location>
        <begin position="1538"/>
        <end position="1551"/>
    </location>
</feature>
<feature type="compositionally biased region" description="Basic and acidic residues" evidence="1">
    <location>
        <begin position="1572"/>
        <end position="1593"/>
    </location>
</feature>
<feature type="region of interest" description="Disordered" evidence="1">
    <location>
        <begin position="912"/>
        <end position="952"/>
    </location>
</feature>
<feature type="region of interest" description="Disordered" evidence="1">
    <location>
        <begin position="861"/>
        <end position="880"/>
    </location>
</feature>
<gene>
    <name evidence="4" type="ORF">BN9_124210</name>
</gene>
<name>A0A024FVH8_9STRA</name>
<dbReference type="Proteomes" id="UP000053237">
    <property type="component" value="Unassembled WGS sequence"/>
</dbReference>
<feature type="domain" description="DUF8003" evidence="3">
    <location>
        <begin position="964"/>
        <end position="1031"/>
    </location>
</feature>
<feature type="transmembrane region" description="Helical" evidence="2">
    <location>
        <begin position="1823"/>
        <end position="1840"/>
    </location>
</feature>
<feature type="transmembrane region" description="Helical" evidence="2">
    <location>
        <begin position="1042"/>
        <end position="1065"/>
    </location>
</feature>
<dbReference type="PANTHER" id="PTHR31513:SF2">
    <property type="entry name" value="MRAZ"/>
    <property type="match status" value="1"/>
</dbReference>
<evidence type="ECO:0000256" key="2">
    <source>
        <dbReference type="SAM" id="Phobius"/>
    </source>
</evidence>
<dbReference type="Pfam" id="PF26010">
    <property type="entry name" value="DUF8003"/>
    <property type="match status" value="1"/>
</dbReference>
<proteinExistence type="predicted"/>
<feature type="compositionally biased region" description="Low complexity" evidence="1">
    <location>
        <begin position="934"/>
        <end position="952"/>
    </location>
</feature>
<sequence length="1890" mass="203702">MASVVGAHCRWNVAGDLILSPNVTVDIVVEEGIQCFLFVSVGKRFLLQQNASLSGSSISVDASFVHLETGARLTTSYYKPAESAESFWMKNGRDCGAYNAGMGGCLPGDVYVTSRPISLLAIEMGTGDIIQEAWNLSLFWDRIMEAQMTDGNDTMQTPEQQAASKILFGMGRAARKSAVGIQNTTAQLLQNDTDTHFPEQNNLYTRGGGRIRIVASRNLVVMDKAAITADGDSAVSGIAGGSGGSVYLSATAVSITNGSIRARGGDAFCTSPLLANKSDDESLKLEKDGDTMLEAKDCSPAGGGGRIMIAYQSSELNNADSVDTTGGNILSVKNYEKCMSSSLASQLTGATGTFLKVVYSADHMVFESNIIISNRQQPLSIINSSNDFLRNLMAPTPLIFPSNDEMDEIRDWSTTDVMIQDGAFVVTNGLPPSTARENLSSDNTFGSFRVINSSVLIAAIKVYPSDSTRTFPEGSEGSEGSFAGSIETSQRRSSIVRLNARDIAMQNQSRWLVMADVAAHDSVFEMDTAEAQMEIHAQTFATDASVSIEFEGELNIWTSYALNFDANVSTGAPIITNATSLISGSQRLKLYSGEDVFLGGNFHVGSLYVRSEHSIFLTHGSIDAKLRTQLDARFTACDDIFIEQSNFTLVLNAGKSISIGYDRQVETSNSAEQDTASKTLLLGSAIQICAVDRIEISAQTVISSNGRGAQANQGAGHGNCMGSVGGGAGYGGRGADSNPIDSVGDYASGGLIYGSKSGEGLVGSGGGCTGGGSGGGIIRLGASSLELNGQLHCDGASGVHGAGGGSGGFLGITIATHLTGDGNITATGGTATCIPIPKKTADANLSTPTGTFLVGSTQDEAVTSTTASPKRTQVCGGGGGGGRLQLRGCKKSNYDQCTHDFDGDYTVHGGATLTSDATPAEASPTVEKSETGVSPSPTYTNNSSSSSPLTISKLTKSGSDGSFFGFPCPPGYGGLFCRVCPVGTYKSESNSEECKACHNAPANSHYVGPSGATSTHCPWACDPGYTGRTRCVSPLQQLLDTFGGEVGCGIVLMGIVLFFILLGYACRNRKEPSTMYTHHVNHEFFFSGTGSNDSISMLPSTKAERQRLLVHTGLMTPSDSMASGEWFRCTSILCCWLPPLVRCISWAHVKYPKLMERDLPEHMARLYFAGTNDRHCPLRLRTTVPPNLDPVLYGKEFEAFANKINAALGWPRLTNLRQMEVSKTEQVDPLGRSFGRAQDNPAIPNSPSKVCCCCHSWGDVLYRFMSFFCYPLAANVLQYRRHVRMNALKQMIAKYNHAFMKGPRARGLLNAVKLGYSSDDYSLVYLELLFKESFQSTCVPTNGNIGKPALPIVLLFAGRGTYRSPLYLDPNDLLVRSIPQCPELTAFIDEQWIEIVSELNTLLRCVVCQDWGIVQTLLPVARFLETINARNLQSQTNRLGGLCMHLGRFYVQDPDEMGADGSEEFKLGLFLTTSNSSGTLTTSSNKGESKSRKNASFLSGRAYTGYNVAFKNKDSSVSSRERRRSPENAKDAWCDLATSSSPSSPSTSNPSMARSRIRAEALRLRSTTSGEEFDKRENQATRRNGHEQSQRQEYPKLTKLSHVRHGHPGVYKIWQGPIDTSLPVAGVLITSTELEDRLLHQSRINRVLFVLHRYLLPCNVPLRPLQCLHHRTHRDDERDDQEEKPNLRNRFTAMGGKSSPILTSALYGAAANPTLLSSVSWILHITLLCLLMMDLAITFATIANMKCVNNGQVDINCSVSILIPIMLFPVPLAIIIAPVTGISSLALSSPQFSRQYAIWNMFSIVNVGIAALCGILNTSRLVAPWFAGSFPILPMLLLAVKFGEAYIVERYIAFQETYRRRRGWRGLMKRRLSDASNSGISPSMSPPETP</sequence>
<dbReference type="EMBL" id="CAIX01000557">
    <property type="protein sequence ID" value="CCI11130.1"/>
    <property type="molecule type" value="Genomic_DNA"/>
</dbReference>
<dbReference type="CDD" id="cd00185">
    <property type="entry name" value="TNFRSF"/>
    <property type="match status" value="1"/>
</dbReference>
<feature type="region of interest" description="Disordered" evidence="1">
    <location>
        <begin position="1513"/>
        <end position="1593"/>
    </location>
</feature>
<dbReference type="PANTHER" id="PTHR31513">
    <property type="entry name" value="EPHRIN TYPE-B RECEPTOR"/>
    <property type="match status" value="1"/>
</dbReference>
<reference evidence="4 5" key="1">
    <citation type="submission" date="2012-05" db="EMBL/GenBank/DDBJ databases">
        <title>Recombination and specialization in a pathogen metapopulation.</title>
        <authorList>
            <person name="Gardiner A."/>
            <person name="Kemen E."/>
            <person name="Schultz-Larsen T."/>
            <person name="MacLean D."/>
            <person name="Van Oosterhout C."/>
            <person name="Jones J.D.G."/>
        </authorList>
    </citation>
    <scope>NUCLEOTIDE SEQUENCE [LARGE SCALE GENOMIC DNA]</scope>
    <source>
        <strain evidence="4 5">Ac Nc2</strain>
    </source>
</reference>
<accession>A0A024FVH8</accession>
<organism evidence="4 5">
    <name type="scientific">Albugo candida</name>
    <dbReference type="NCBI Taxonomy" id="65357"/>
    <lineage>
        <taxon>Eukaryota</taxon>
        <taxon>Sar</taxon>
        <taxon>Stramenopiles</taxon>
        <taxon>Oomycota</taxon>
        <taxon>Peronosporomycetes</taxon>
        <taxon>Albuginales</taxon>
        <taxon>Albuginaceae</taxon>
        <taxon>Albugo</taxon>
    </lineage>
</organism>
<comment type="caution">
    <text evidence="4">The sequence shown here is derived from an EMBL/GenBank/DDBJ whole genome shotgun (WGS) entry which is preliminary data.</text>
</comment>
<dbReference type="InParanoid" id="A0A024FVH8"/>
<protein>
    <recommendedName>
        <fullName evidence="3">DUF8003 domain-containing protein</fullName>
    </recommendedName>
</protein>
<evidence type="ECO:0000313" key="4">
    <source>
        <dbReference type="EMBL" id="CCI11130.1"/>
    </source>
</evidence>
<feature type="transmembrane region" description="Helical" evidence="2">
    <location>
        <begin position="1762"/>
        <end position="1785"/>
    </location>
</feature>
<keyword evidence="2" id="KW-0812">Transmembrane</keyword>